<evidence type="ECO:0000313" key="2">
    <source>
        <dbReference type="EMBL" id="RCS58370.1"/>
    </source>
</evidence>
<keyword evidence="3" id="KW-1185">Reference proteome</keyword>
<comment type="caution">
    <text evidence="2">The sequence shown here is derived from an EMBL/GenBank/DDBJ whole genome shotgun (WGS) entry which is preliminary data.</text>
</comment>
<proteinExistence type="predicted"/>
<feature type="compositionally biased region" description="Polar residues" evidence="1">
    <location>
        <begin position="77"/>
        <end position="93"/>
    </location>
</feature>
<dbReference type="AlphaFoldDB" id="A0A368L5F3"/>
<evidence type="ECO:0000313" key="3">
    <source>
        <dbReference type="Proteomes" id="UP000252357"/>
    </source>
</evidence>
<dbReference type="RefSeq" id="WP_114402453.1">
    <property type="nucleotide sequence ID" value="NZ_QPGB01000002.1"/>
</dbReference>
<dbReference type="Proteomes" id="UP000252357">
    <property type="component" value="Unassembled WGS sequence"/>
</dbReference>
<reference evidence="2 3" key="1">
    <citation type="journal article" date="2018" name="Int. J. Syst. Evol. Microbiol.">
        <title>Parvibium lacunae gen. nov., sp. nov., a new member of the family Alcaligenaceae isolated from a freshwater pond.</title>
        <authorList>
            <person name="Chen W.M."/>
            <person name="Xie P.B."/>
            <person name="Hsu M.Y."/>
            <person name="Sheu S.Y."/>
        </authorList>
    </citation>
    <scope>NUCLEOTIDE SEQUENCE [LARGE SCALE GENOMIC DNA]</scope>
    <source>
        <strain evidence="2 3">KMB9</strain>
    </source>
</reference>
<name>A0A368L5F3_9BURK</name>
<evidence type="ECO:0000256" key="1">
    <source>
        <dbReference type="SAM" id="MobiDB-lite"/>
    </source>
</evidence>
<gene>
    <name evidence="2" type="ORF">DU000_06005</name>
</gene>
<sequence length="103" mass="11273">MPISHDLIPPDINEHPPETLVHNGLCKVSACSHCGVVQLMLQYLTLRFDEAAFSQLVATLVLAEKKQEARRQAQAAGSIQPSKSADSAQTEGLHTQRLPTHLH</sequence>
<protein>
    <submittedName>
        <fullName evidence="2">Uncharacterized protein</fullName>
    </submittedName>
</protein>
<accession>A0A368L5F3</accession>
<feature type="region of interest" description="Disordered" evidence="1">
    <location>
        <begin position="70"/>
        <end position="103"/>
    </location>
</feature>
<dbReference type="EMBL" id="QPGB01000002">
    <property type="protein sequence ID" value="RCS58370.1"/>
    <property type="molecule type" value="Genomic_DNA"/>
</dbReference>
<organism evidence="2 3">
    <name type="scientific">Parvibium lacunae</name>
    <dbReference type="NCBI Taxonomy" id="1888893"/>
    <lineage>
        <taxon>Bacteria</taxon>
        <taxon>Pseudomonadati</taxon>
        <taxon>Pseudomonadota</taxon>
        <taxon>Betaproteobacteria</taxon>
        <taxon>Burkholderiales</taxon>
        <taxon>Alcaligenaceae</taxon>
        <taxon>Parvibium</taxon>
    </lineage>
</organism>